<evidence type="ECO:0000256" key="1">
    <source>
        <dbReference type="ARBA" id="ARBA00006479"/>
    </source>
</evidence>
<keyword evidence="3" id="KW-1185">Reference proteome</keyword>
<dbReference type="PANTHER" id="PTHR18964">
    <property type="entry name" value="ROK (REPRESSOR, ORF, KINASE) FAMILY"/>
    <property type="match status" value="1"/>
</dbReference>
<evidence type="ECO:0000313" key="2">
    <source>
        <dbReference type="EMBL" id="ROR74487.1"/>
    </source>
</evidence>
<organism evidence="2 3">
    <name type="scientific">Bogoriella caseilytica</name>
    <dbReference type="NCBI Taxonomy" id="56055"/>
    <lineage>
        <taxon>Bacteria</taxon>
        <taxon>Bacillati</taxon>
        <taxon>Actinomycetota</taxon>
        <taxon>Actinomycetes</taxon>
        <taxon>Micrococcales</taxon>
        <taxon>Bogoriellaceae</taxon>
        <taxon>Bogoriella</taxon>
    </lineage>
</organism>
<reference evidence="2 3" key="1">
    <citation type="submission" date="2018-11" db="EMBL/GenBank/DDBJ databases">
        <title>Sequencing the genomes of 1000 actinobacteria strains.</title>
        <authorList>
            <person name="Klenk H.-P."/>
        </authorList>
    </citation>
    <scope>NUCLEOTIDE SEQUENCE [LARGE SCALE GENOMIC DNA]</scope>
    <source>
        <strain evidence="2 3">DSM 11294</strain>
    </source>
</reference>
<name>A0A3N2BGX1_9MICO</name>
<dbReference type="RefSeq" id="WP_123304831.1">
    <property type="nucleotide sequence ID" value="NZ_RKHK01000001.1"/>
</dbReference>
<keyword evidence="2" id="KW-0808">Transferase</keyword>
<comment type="similarity">
    <text evidence="1">Belongs to the ROK (NagC/XylR) family.</text>
</comment>
<keyword evidence="2" id="KW-0418">Kinase</keyword>
<dbReference type="EMBL" id="RKHK01000001">
    <property type="protein sequence ID" value="ROR74487.1"/>
    <property type="molecule type" value="Genomic_DNA"/>
</dbReference>
<evidence type="ECO:0000313" key="3">
    <source>
        <dbReference type="Proteomes" id="UP000280668"/>
    </source>
</evidence>
<dbReference type="OrthoDB" id="49666at2"/>
<comment type="caution">
    <text evidence="2">The sequence shown here is derived from an EMBL/GenBank/DDBJ whole genome shotgun (WGS) entry which is preliminary data.</text>
</comment>
<dbReference type="AlphaFoldDB" id="A0A3N2BGX1"/>
<dbReference type="GO" id="GO:0016301">
    <property type="term" value="F:kinase activity"/>
    <property type="evidence" value="ECO:0007669"/>
    <property type="project" value="UniProtKB-KW"/>
</dbReference>
<protein>
    <submittedName>
        <fullName evidence="2">Glucokinase</fullName>
    </submittedName>
</protein>
<accession>A0A3N2BGX1</accession>
<sequence>MYAVLEVGGTHVVAALVDAARRQVLVAHRLVLDSQGQAGFILETLARAVEGLGPAARALPLIVAIPGPFDYARGIGDFTGVAKFQALRGVDLRLFLTERLGMDVRFVNDVTAFGLGQFLLLRRPRRLVALTLGTGVGSVFLADGRPVTTGESVPPQGWVYLLEYDDHPLEESFSRRAIVEAYESVSGLRLDVHEIAGLARRRDVAASRVMERGFGALADTLAPWVARFRTDLVVIGGSIVGSWDLIERWFTPRLASQLPDDRLVPIESAAGTPDAALIGAAHHCRELDAGPPTLH</sequence>
<dbReference type="SUPFAM" id="SSF53067">
    <property type="entry name" value="Actin-like ATPase domain"/>
    <property type="match status" value="1"/>
</dbReference>
<gene>
    <name evidence="2" type="ORF">EDD31_2903</name>
</gene>
<dbReference type="Proteomes" id="UP000280668">
    <property type="component" value="Unassembled WGS sequence"/>
</dbReference>
<proteinExistence type="inferred from homology"/>
<dbReference type="InterPro" id="IPR000600">
    <property type="entry name" value="ROK"/>
</dbReference>
<dbReference type="PANTHER" id="PTHR18964:SF169">
    <property type="entry name" value="N-ACETYLMANNOSAMINE KINASE"/>
    <property type="match status" value="1"/>
</dbReference>
<dbReference type="Pfam" id="PF00480">
    <property type="entry name" value="ROK"/>
    <property type="match status" value="1"/>
</dbReference>
<dbReference type="Gene3D" id="3.30.420.40">
    <property type="match status" value="2"/>
</dbReference>
<dbReference type="InterPro" id="IPR043129">
    <property type="entry name" value="ATPase_NBD"/>
</dbReference>